<reference evidence="2 3" key="1">
    <citation type="submission" date="2015-04" db="EMBL/GenBank/DDBJ databases">
        <title>Complete Genome Sequence of Brevibacterium flavum ATCC 15168.</title>
        <authorList>
            <person name="Ahn J."/>
            <person name="Park G."/>
            <person name="Jeon W."/>
            <person name="Jang Y."/>
            <person name="Jang M."/>
            <person name="Lee H."/>
            <person name="Lee H."/>
        </authorList>
    </citation>
    <scope>NUCLEOTIDE SEQUENCE [LARGE SCALE GENOMIC DNA]</scope>
    <source>
        <strain evidence="2 3">ATCC 15168</strain>
    </source>
</reference>
<dbReference type="PATRIC" id="fig|92706.3.peg.3162"/>
<dbReference type="HOGENOM" id="CLU_2785754_0_0_11"/>
<dbReference type="RefSeq" id="WP_034983355.1">
    <property type="nucleotide sequence ID" value="NZ_CP011309.1"/>
</dbReference>
<keyword evidence="3" id="KW-1185">Reference proteome</keyword>
<dbReference type="AlphaFoldDB" id="A0A0F6Z6X3"/>
<evidence type="ECO:0000313" key="2">
    <source>
        <dbReference type="EMBL" id="AKF28752.1"/>
    </source>
</evidence>
<dbReference type="EMBL" id="CP011309">
    <property type="protein sequence ID" value="AKF28752.1"/>
    <property type="molecule type" value="Genomic_DNA"/>
</dbReference>
<accession>A0A0F6Z6X3</accession>
<sequence>MFKIRIIFPDGTDEEQDEHFDTEREAEEHGAYLASCYRRGNEILHMSNPGDYPLEDEDADYEVIEVDE</sequence>
<gene>
    <name evidence="2" type="ORF">YH66_15075</name>
</gene>
<organism evidence="2 3">
    <name type="scientific">[Brevibacterium] flavum</name>
    <dbReference type="NCBI Taxonomy" id="92706"/>
    <lineage>
        <taxon>Bacteria</taxon>
        <taxon>Bacillati</taxon>
        <taxon>Actinomycetota</taxon>
        <taxon>Actinomycetes</taxon>
        <taxon>Mycobacteriales</taxon>
        <taxon>Corynebacteriaceae</taxon>
        <taxon>Corynebacterium</taxon>
    </lineage>
</organism>
<protein>
    <submittedName>
        <fullName evidence="2">Uncharacterized protein</fullName>
    </submittedName>
</protein>
<dbReference type="Proteomes" id="UP000034037">
    <property type="component" value="Chromosome"/>
</dbReference>
<proteinExistence type="predicted"/>
<evidence type="ECO:0000256" key="1">
    <source>
        <dbReference type="SAM" id="MobiDB-lite"/>
    </source>
</evidence>
<name>A0A0F6Z6X3_9CORY</name>
<evidence type="ECO:0000313" key="3">
    <source>
        <dbReference type="Proteomes" id="UP000034037"/>
    </source>
</evidence>
<feature type="region of interest" description="Disordered" evidence="1">
    <location>
        <begin position="8"/>
        <end position="27"/>
    </location>
</feature>